<dbReference type="PROSITE" id="PS50110">
    <property type="entry name" value="RESPONSE_REGULATORY"/>
    <property type="match status" value="1"/>
</dbReference>
<dbReference type="CDD" id="cd00082">
    <property type="entry name" value="HisKA"/>
    <property type="match status" value="1"/>
</dbReference>
<keyword evidence="9" id="KW-0547">Nucleotide-binding</keyword>
<dbReference type="SUPFAM" id="SSF47384">
    <property type="entry name" value="Homodimeric domain of signal transducing histidine kinase"/>
    <property type="match status" value="1"/>
</dbReference>
<keyword evidence="6" id="KW-1133">Transmembrane helix</keyword>
<dbReference type="Pfam" id="PF00072">
    <property type="entry name" value="Response_reg"/>
    <property type="match status" value="1"/>
</dbReference>
<dbReference type="EC" id="2.7.13.3" evidence="2"/>
<dbReference type="PROSITE" id="PS50109">
    <property type="entry name" value="HIS_KIN"/>
    <property type="match status" value="1"/>
</dbReference>
<evidence type="ECO:0000313" key="9">
    <source>
        <dbReference type="EMBL" id="MFD1786993.1"/>
    </source>
</evidence>
<dbReference type="Pfam" id="PF00512">
    <property type="entry name" value="HisKA"/>
    <property type="match status" value="1"/>
</dbReference>
<comment type="catalytic activity">
    <reaction evidence="1">
        <text>ATP + protein L-histidine = ADP + protein N-phospho-L-histidine.</text>
        <dbReference type="EC" id="2.7.13.3"/>
    </reaction>
</comment>
<dbReference type="EMBL" id="JBHUFC010000002">
    <property type="protein sequence ID" value="MFD1786993.1"/>
    <property type="molecule type" value="Genomic_DNA"/>
</dbReference>
<dbReference type="Gene3D" id="3.40.50.2300">
    <property type="match status" value="1"/>
</dbReference>
<dbReference type="InterPro" id="IPR003661">
    <property type="entry name" value="HisK_dim/P_dom"/>
</dbReference>
<dbReference type="SMART" id="SM00387">
    <property type="entry name" value="HATPase_c"/>
    <property type="match status" value="1"/>
</dbReference>
<keyword evidence="3 4" id="KW-0597">Phosphoprotein</keyword>
<keyword evidence="6" id="KW-0472">Membrane</keyword>
<feature type="coiled-coil region" evidence="5">
    <location>
        <begin position="231"/>
        <end position="275"/>
    </location>
</feature>
<dbReference type="InterPro" id="IPR005467">
    <property type="entry name" value="His_kinase_dom"/>
</dbReference>
<dbReference type="InterPro" id="IPR007891">
    <property type="entry name" value="CHASE3"/>
</dbReference>
<evidence type="ECO:0000259" key="7">
    <source>
        <dbReference type="PROSITE" id="PS50109"/>
    </source>
</evidence>
<dbReference type="PRINTS" id="PR00344">
    <property type="entry name" value="BCTRLSENSOR"/>
</dbReference>
<dbReference type="InterPro" id="IPR001789">
    <property type="entry name" value="Sig_transdc_resp-reg_receiver"/>
</dbReference>
<feature type="transmembrane region" description="Helical" evidence="6">
    <location>
        <begin position="198"/>
        <end position="219"/>
    </location>
</feature>
<keyword evidence="9" id="KW-0067">ATP-binding</keyword>
<feature type="transmembrane region" description="Helical" evidence="6">
    <location>
        <begin position="20"/>
        <end position="40"/>
    </location>
</feature>
<gene>
    <name evidence="9" type="ORF">ACFSC3_05350</name>
</gene>
<evidence type="ECO:0000256" key="2">
    <source>
        <dbReference type="ARBA" id="ARBA00012438"/>
    </source>
</evidence>
<dbReference type="InterPro" id="IPR036890">
    <property type="entry name" value="HATPase_C_sf"/>
</dbReference>
<name>A0ABW4NA58_9SPHN</name>
<dbReference type="PANTHER" id="PTHR43065:SF42">
    <property type="entry name" value="TWO-COMPONENT SENSOR PPRA"/>
    <property type="match status" value="1"/>
</dbReference>
<dbReference type="PANTHER" id="PTHR43065">
    <property type="entry name" value="SENSOR HISTIDINE KINASE"/>
    <property type="match status" value="1"/>
</dbReference>
<evidence type="ECO:0000259" key="8">
    <source>
        <dbReference type="PROSITE" id="PS50110"/>
    </source>
</evidence>
<evidence type="ECO:0000256" key="3">
    <source>
        <dbReference type="ARBA" id="ARBA00022553"/>
    </source>
</evidence>
<dbReference type="InterPro" id="IPR003594">
    <property type="entry name" value="HATPase_dom"/>
</dbReference>
<keyword evidence="10" id="KW-1185">Reference proteome</keyword>
<dbReference type="Gene3D" id="1.10.287.130">
    <property type="match status" value="1"/>
</dbReference>
<dbReference type="Pfam" id="PF02518">
    <property type="entry name" value="HATPase_c"/>
    <property type="match status" value="1"/>
</dbReference>
<reference evidence="10" key="1">
    <citation type="journal article" date="2019" name="Int. J. Syst. Evol. Microbiol.">
        <title>The Global Catalogue of Microorganisms (GCM) 10K type strain sequencing project: providing services to taxonomists for standard genome sequencing and annotation.</title>
        <authorList>
            <consortium name="The Broad Institute Genomics Platform"/>
            <consortium name="The Broad Institute Genome Sequencing Center for Infectious Disease"/>
            <person name="Wu L."/>
            <person name="Ma J."/>
        </authorList>
    </citation>
    <scope>NUCLEOTIDE SEQUENCE [LARGE SCALE GENOMIC DNA]</scope>
    <source>
        <strain evidence="10">Q85</strain>
    </source>
</reference>
<evidence type="ECO:0000256" key="6">
    <source>
        <dbReference type="SAM" id="Phobius"/>
    </source>
</evidence>
<dbReference type="SMART" id="SM00448">
    <property type="entry name" value="REC"/>
    <property type="match status" value="1"/>
</dbReference>
<comment type="caution">
    <text evidence="9">The sequence shown here is derived from an EMBL/GenBank/DDBJ whole genome shotgun (WGS) entry which is preliminary data.</text>
</comment>
<dbReference type="SMART" id="SM00388">
    <property type="entry name" value="HisKA"/>
    <property type="match status" value="1"/>
</dbReference>
<feature type="domain" description="Response regulatory" evidence="8">
    <location>
        <begin position="529"/>
        <end position="643"/>
    </location>
</feature>
<dbReference type="SUPFAM" id="SSF52172">
    <property type="entry name" value="CheY-like"/>
    <property type="match status" value="1"/>
</dbReference>
<keyword evidence="6" id="KW-0812">Transmembrane</keyword>
<dbReference type="InterPro" id="IPR004358">
    <property type="entry name" value="Sig_transdc_His_kin-like_C"/>
</dbReference>
<dbReference type="Gene3D" id="3.30.565.10">
    <property type="entry name" value="Histidine kinase-like ATPase, C-terminal domain"/>
    <property type="match status" value="1"/>
</dbReference>
<evidence type="ECO:0000256" key="5">
    <source>
        <dbReference type="SAM" id="Coils"/>
    </source>
</evidence>
<dbReference type="Proteomes" id="UP001597283">
    <property type="component" value="Unassembled WGS sequence"/>
</dbReference>
<keyword evidence="5" id="KW-0175">Coiled coil</keyword>
<dbReference type="InterPro" id="IPR011006">
    <property type="entry name" value="CheY-like_superfamily"/>
</dbReference>
<dbReference type="Pfam" id="PF05227">
    <property type="entry name" value="CHASE3"/>
    <property type="match status" value="1"/>
</dbReference>
<dbReference type="RefSeq" id="WP_380939367.1">
    <property type="nucleotide sequence ID" value="NZ_JBHUFC010000002.1"/>
</dbReference>
<organism evidence="9 10">
    <name type="scientific">Sphingomonas floccifaciens</name>
    <dbReference type="NCBI Taxonomy" id="1844115"/>
    <lineage>
        <taxon>Bacteria</taxon>
        <taxon>Pseudomonadati</taxon>
        <taxon>Pseudomonadota</taxon>
        <taxon>Alphaproteobacteria</taxon>
        <taxon>Sphingomonadales</taxon>
        <taxon>Sphingomonadaceae</taxon>
        <taxon>Sphingomonas</taxon>
    </lineage>
</organism>
<evidence type="ECO:0000256" key="4">
    <source>
        <dbReference type="PROSITE-ProRule" id="PRU00169"/>
    </source>
</evidence>
<proteinExistence type="predicted"/>
<dbReference type="SUPFAM" id="SSF55874">
    <property type="entry name" value="ATPase domain of HSP90 chaperone/DNA topoisomerase II/histidine kinase"/>
    <property type="match status" value="1"/>
</dbReference>
<dbReference type="GO" id="GO:0005524">
    <property type="term" value="F:ATP binding"/>
    <property type="evidence" value="ECO:0007669"/>
    <property type="project" value="UniProtKB-KW"/>
</dbReference>
<protein>
    <recommendedName>
        <fullName evidence="2">histidine kinase</fullName>
        <ecNumber evidence="2">2.7.13.3</ecNumber>
    </recommendedName>
</protein>
<sequence length="656" mass="69698">MSDRGGSRIAQLLHAHWRAIMLVVVATLGAGVFVAVIVTLGNANRQRDRALDLQSHSFEVMLRTRALAETMARAEATLGRYVISADKRIGQQYSDEWLQAGQQIERLATLTRDTPQQNRRVDALRAAYQSRGAELSVIALSTRYKKNGQALSRYYAARDAAALRRTSALLESFLESERTLLERRAAEAQATVTSSNRAAAVLAGFGAAIVLGAILLGWLTVRAQTARAIAAADAEDERERAELLQEAVRTTTEDLEAEARERAAAEAKLRHMQTLDAVGQLTGGIAHDFNNMLAVVIGGIELARRHSGEPAEVARHLDSASEGAERAAALTRRLLSFARAEALQPEAVEAASIIADMTDLIDRTLGDLVTVDVRDVSDGWRVFVDRHGLENAVLNLAVNARDAMDGRGLLMITTGHTTLAEHEVDHCSAGDYATIAVSDTGCGMSAAVIARVFEPFFTTKPIGKGTGLGLSQIFGFVQQSGGVVGIDSEPGAGCTVTLYLPRHTGVVTSQAAEADPAAVSDAHHAANLDILVVEDDPRVLAATVGALQALGHRPVACGDPLRVESVVDAHDRRFDLILSDVLMPGRTGPELVADLAPRLPDAAVLFVTGYAGEAGEQGGLAGRQVLRKPFTMAALSGAIDTAIAARPTPEPVRSAA</sequence>
<dbReference type="InterPro" id="IPR036097">
    <property type="entry name" value="HisK_dim/P_sf"/>
</dbReference>
<accession>A0ABW4NA58</accession>
<evidence type="ECO:0000256" key="1">
    <source>
        <dbReference type="ARBA" id="ARBA00000085"/>
    </source>
</evidence>
<feature type="domain" description="Histidine kinase" evidence="7">
    <location>
        <begin position="284"/>
        <end position="504"/>
    </location>
</feature>
<feature type="modified residue" description="4-aspartylphosphate" evidence="4">
    <location>
        <position position="580"/>
    </location>
</feature>
<evidence type="ECO:0000313" key="10">
    <source>
        <dbReference type="Proteomes" id="UP001597283"/>
    </source>
</evidence>